<name>A0A364N7W6_STELY</name>
<accession>A0A364N7W6</accession>
<feature type="compositionally biased region" description="Basic and acidic residues" evidence="1">
    <location>
        <begin position="460"/>
        <end position="472"/>
    </location>
</feature>
<reference evidence="3" key="1">
    <citation type="submission" date="2018-05" db="EMBL/GenBank/DDBJ databases">
        <title>Draft genome sequence of Stemphylium lycopersici strain CIDEFI 213.</title>
        <authorList>
            <person name="Medina R."/>
            <person name="Franco M.E.E."/>
            <person name="Lucentini C.G."/>
            <person name="Saparrat M.C.N."/>
            <person name="Balatti P.A."/>
        </authorList>
    </citation>
    <scope>NUCLEOTIDE SEQUENCE [LARGE SCALE GENOMIC DNA]</scope>
    <source>
        <strain evidence="3">CIDEFI 213</strain>
    </source>
</reference>
<dbReference type="EMBL" id="QGDH01000036">
    <property type="protein sequence ID" value="RAR13415.1"/>
    <property type="molecule type" value="Genomic_DNA"/>
</dbReference>
<dbReference type="OrthoDB" id="27483at2759"/>
<evidence type="ECO:0000256" key="1">
    <source>
        <dbReference type="SAM" id="MobiDB-lite"/>
    </source>
</evidence>
<evidence type="ECO:0000313" key="3">
    <source>
        <dbReference type="Proteomes" id="UP000249619"/>
    </source>
</evidence>
<feature type="region of interest" description="Disordered" evidence="1">
    <location>
        <begin position="451"/>
        <end position="478"/>
    </location>
</feature>
<feature type="compositionally biased region" description="Polar residues" evidence="1">
    <location>
        <begin position="196"/>
        <end position="207"/>
    </location>
</feature>
<dbReference type="AlphaFoldDB" id="A0A364N7W6"/>
<comment type="caution">
    <text evidence="2">The sequence shown here is derived from an EMBL/GenBank/DDBJ whole genome shotgun (WGS) entry which is preliminary data.</text>
</comment>
<proteinExistence type="predicted"/>
<organism evidence="2 3">
    <name type="scientific">Stemphylium lycopersici</name>
    <name type="common">Tomato gray leaf spot disease fungus</name>
    <name type="synonym">Thyrospora lycopersici</name>
    <dbReference type="NCBI Taxonomy" id="183478"/>
    <lineage>
        <taxon>Eukaryota</taxon>
        <taxon>Fungi</taxon>
        <taxon>Dikarya</taxon>
        <taxon>Ascomycota</taxon>
        <taxon>Pezizomycotina</taxon>
        <taxon>Dothideomycetes</taxon>
        <taxon>Pleosporomycetidae</taxon>
        <taxon>Pleosporales</taxon>
        <taxon>Pleosporineae</taxon>
        <taxon>Pleosporaceae</taxon>
        <taxon>Stemphylium</taxon>
    </lineage>
</organism>
<dbReference type="Proteomes" id="UP000249619">
    <property type="component" value="Unassembled WGS sequence"/>
</dbReference>
<keyword evidence="3" id="KW-1185">Reference proteome</keyword>
<evidence type="ECO:0000313" key="2">
    <source>
        <dbReference type="EMBL" id="RAR13415.1"/>
    </source>
</evidence>
<feature type="region of interest" description="Disordered" evidence="1">
    <location>
        <begin position="187"/>
        <end position="207"/>
    </location>
</feature>
<sequence length="506" mass="57834">MSVPVLLSPIQFTSSFASKSGNGARDYFALETPEKRNDTSLAQNTTEEESYFDDNDETIQLEEHETEYSYLDAAAYPVESDVRSRLLLDLYQLAKDGCSALLNDTLAFWNKHDAFSNFSREPFFIDLLCEEYEKPPCNLDSLKGEDRPLVEAVREACEKAGSVLLLGVVERRKHGAVSSRHGSWSCSGDGMRLRQPQGSKRCQNTGQRDYNDEDMLADHEIGEVLEDSLFLTNVIDLEGRLITGQTEISEDNILQQDPFDDREPDEEEYPAGYDERSGDLVTHWFRSAVMIIIRRDKLLSLLDYEPGWYEIEQETKYENLYTNIQYFVSKMAHSNDVADRDYFTAICNRILEHNEEATFSTDLIPDWFRPALLAGAIRLQDADMCERIMYAFDPIIEQRPWKSVEQWIVDETEVARVLRPDKPVETEEQLEAFLDELRSLCSSTRKEALLPKAPVAGVQPHEEGESQKDEHATASIPTDMILQCNKRKAVESIDDFHSTKRIDNGA</sequence>
<protein>
    <submittedName>
        <fullName evidence="2">Uncharacterized protein</fullName>
    </submittedName>
</protein>
<gene>
    <name evidence="2" type="ORF">DDE83_003279</name>
</gene>